<feature type="region of interest" description="Disordered" evidence="1">
    <location>
        <begin position="599"/>
        <end position="671"/>
    </location>
</feature>
<evidence type="ECO:0000256" key="1">
    <source>
        <dbReference type="SAM" id="MobiDB-lite"/>
    </source>
</evidence>
<feature type="region of interest" description="Disordered" evidence="1">
    <location>
        <begin position="38"/>
        <end position="67"/>
    </location>
</feature>
<feature type="region of interest" description="Disordered" evidence="1">
    <location>
        <begin position="767"/>
        <end position="795"/>
    </location>
</feature>
<feature type="compositionally biased region" description="Low complexity" evidence="1">
    <location>
        <begin position="619"/>
        <end position="632"/>
    </location>
</feature>
<dbReference type="Proteomes" id="UP001321760">
    <property type="component" value="Unassembled WGS sequence"/>
</dbReference>
<accession>A0AAV9H5N7</accession>
<dbReference type="AlphaFoldDB" id="A0AAV9H5N7"/>
<organism evidence="2 3">
    <name type="scientific">Podospora aff. communis PSN243</name>
    <dbReference type="NCBI Taxonomy" id="3040156"/>
    <lineage>
        <taxon>Eukaryota</taxon>
        <taxon>Fungi</taxon>
        <taxon>Dikarya</taxon>
        <taxon>Ascomycota</taxon>
        <taxon>Pezizomycotina</taxon>
        <taxon>Sordariomycetes</taxon>
        <taxon>Sordariomycetidae</taxon>
        <taxon>Sordariales</taxon>
        <taxon>Podosporaceae</taxon>
        <taxon>Podospora</taxon>
    </lineage>
</organism>
<feature type="compositionally biased region" description="Low complexity" evidence="1">
    <location>
        <begin position="767"/>
        <end position="777"/>
    </location>
</feature>
<keyword evidence="3" id="KW-1185">Reference proteome</keyword>
<protein>
    <submittedName>
        <fullName evidence="2">Protein byr4</fullName>
    </submittedName>
</protein>
<feature type="compositionally biased region" description="Basic and acidic residues" evidence="1">
    <location>
        <begin position="45"/>
        <end position="67"/>
    </location>
</feature>
<evidence type="ECO:0000313" key="3">
    <source>
        <dbReference type="Proteomes" id="UP001321760"/>
    </source>
</evidence>
<dbReference type="InterPro" id="IPR034586">
    <property type="entry name" value="Bfa1/Byr4"/>
</dbReference>
<name>A0AAV9H5N7_9PEZI</name>
<feature type="region of interest" description="Disordered" evidence="1">
    <location>
        <begin position="524"/>
        <end position="578"/>
    </location>
</feature>
<dbReference type="GO" id="GO:0044732">
    <property type="term" value="C:mitotic spindle pole body"/>
    <property type="evidence" value="ECO:0007669"/>
    <property type="project" value="TreeGrafter"/>
</dbReference>
<feature type="compositionally biased region" description="Polar residues" evidence="1">
    <location>
        <begin position="496"/>
        <end position="511"/>
    </location>
</feature>
<evidence type="ECO:0000313" key="2">
    <source>
        <dbReference type="EMBL" id="KAK4455594.1"/>
    </source>
</evidence>
<dbReference type="PANTHER" id="PTHR35140">
    <property type="entry name" value="MITOTIC CHECK POINT PROTEIN BFA1"/>
    <property type="match status" value="1"/>
</dbReference>
<gene>
    <name evidence="2" type="ORF">QBC34DRAFT_288036</name>
</gene>
<comment type="caution">
    <text evidence="2">The sequence shown here is derived from an EMBL/GenBank/DDBJ whole genome shotgun (WGS) entry which is preliminary data.</text>
</comment>
<feature type="region of interest" description="Disordered" evidence="1">
    <location>
        <begin position="412"/>
        <end position="511"/>
    </location>
</feature>
<dbReference type="EMBL" id="MU865914">
    <property type="protein sequence ID" value="KAK4455594.1"/>
    <property type="molecule type" value="Genomic_DNA"/>
</dbReference>
<dbReference type="GO" id="GO:0005096">
    <property type="term" value="F:GTPase activator activity"/>
    <property type="evidence" value="ECO:0007669"/>
    <property type="project" value="InterPro"/>
</dbReference>
<dbReference type="GO" id="GO:1990334">
    <property type="term" value="C:Bfa1-Bub2 complex"/>
    <property type="evidence" value="ECO:0007669"/>
    <property type="project" value="InterPro"/>
</dbReference>
<reference evidence="2" key="1">
    <citation type="journal article" date="2023" name="Mol. Phylogenet. Evol.">
        <title>Genome-scale phylogeny and comparative genomics of the fungal order Sordariales.</title>
        <authorList>
            <person name="Hensen N."/>
            <person name="Bonometti L."/>
            <person name="Westerberg I."/>
            <person name="Brannstrom I.O."/>
            <person name="Guillou S."/>
            <person name="Cros-Aarteil S."/>
            <person name="Calhoun S."/>
            <person name="Haridas S."/>
            <person name="Kuo A."/>
            <person name="Mondo S."/>
            <person name="Pangilinan J."/>
            <person name="Riley R."/>
            <person name="LaButti K."/>
            <person name="Andreopoulos B."/>
            <person name="Lipzen A."/>
            <person name="Chen C."/>
            <person name="Yan M."/>
            <person name="Daum C."/>
            <person name="Ng V."/>
            <person name="Clum A."/>
            <person name="Steindorff A."/>
            <person name="Ohm R.A."/>
            <person name="Martin F."/>
            <person name="Silar P."/>
            <person name="Natvig D.O."/>
            <person name="Lalanne C."/>
            <person name="Gautier V."/>
            <person name="Ament-Velasquez S.L."/>
            <person name="Kruys A."/>
            <person name="Hutchinson M.I."/>
            <person name="Powell A.J."/>
            <person name="Barry K."/>
            <person name="Miller A.N."/>
            <person name="Grigoriev I.V."/>
            <person name="Debuchy R."/>
            <person name="Gladieux P."/>
            <person name="Hiltunen Thoren M."/>
            <person name="Johannesson H."/>
        </authorList>
    </citation>
    <scope>NUCLEOTIDE SEQUENCE</scope>
    <source>
        <strain evidence="2">PSN243</strain>
    </source>
</reference>
<proteinExistence type="predicted"/>
<dbReference type="PANTHER" id="PTHR35140:SF1">
    <property type="entry name" value="MITOTIC CHECK POINT PROTEIN BFA1"/>
    <property type="match status" value="1"/>
</dbReference>
<dbReference type="GO" id="GO:0031578">
    <property type="term" value="P:mitotic spindle orientation checkpoint signaling"/>
    <property type="evidence" value="ECO:0007669"/>
    <property type="project" value="TreeGrafter"/>
</dbReference>
<feature type="compositionally biased region" description="Polar residues" evidence="1">
    <location>
        <begin position="469"/>
        <end position="482"/>
    </location>
</feature>
<feature type="compositionally biased region" description="Low complexity" evidence="1">
    <location>
        <begin position="459"/>
        <end position="468"/>
    </location>
</feature>
<sequence length="1001" mass="111349">METLRLKPRQPVENDIENWDDDDFLIDGDDLTVVSQATSANVPAHRRDSHSSFRSDFESIHGDEEKQVLLPGDDEKSTMDAIAAATKAGIPIPKNVPPSALMGGTIKRLGGRKIKKIIQEDWVDDLEFPDSGQTLQIKQQDSTQFPEVLRQVSNSAFPSPTKMKQPSPTIPQEDLRKERPIIPAGLINLDRFRDTEDDDDFFGDGAATIKVSKRREVIKPVSLVTPPTPQKNADKEDDDFEHDFELPMDGKLRLSSKREIPKTPSLHTLDDLDWAEGSLGTRFGGTRRDVFSNRSSSVSALSPSIASSITAESEDETFDGLVLPNGPLDFEKRLNRHRHSRSPERIIEEPAKEEKEVKADKGDKEDFLAGLDIGDGEVFDSKKLTLHRNIQLKETRPASPSRPKTSVALKFTNKPAANSRLPRPMGPPVVSHERSHTQSSLEPVSESGGPITHTRRSLSRLGHSSQSSVTSINTPTTPSSGYSIPPSTPRKKELGQKTSTVSLRTEPTTTSAQLLRLKRSLPVMRGPQSPARPVTTTRGFERPPSRNELAPRPGSSMRPKTPVERMRSSESAAAQARKAPVPFLPAGASATQSHNIVAKSSRVFRRHDSENSIEYRPNSRAVSRSTVRSPSPRKYRPAEKIAQEGAWHQLNKPRRTRHFGDGHELDGFDDLPTSTQAEARYLKQPIGSGPPRSQTMRSRMYQNILPDRTTTPSPSIPYSPRVDNVPSFARDTAASRIARETSLAQRVPSGPLAPLTTQRVAQLSSRSNYSGYSNYNYHPQPPQSTMKSKKTRKAPQLKPHLIANLNPPKESKMVKGMCYNPETFRWEGNDNVLGAFDPPASSPSTASVPQYLLREQNSTPRPALITNIGTTKGVQVVGGMVFDPQNMCWLKLDAQSGKADQKDPMDGFNALDDDEDVFKDIPDLEDHTMESSEGGRGRVSDIKDDWLVGEEFDVGPEFIRRQREEEERWRKKCHAWVGGPRDRGDSWKWAIRDIVAQTTDH</sequence>
<reference evidence="2" key="2">
    <citation type="submission" date="2023-05" db="EMBL/GenBank/DDBJ databases">
        <authorList>
            <consortium name="Lawrence Berkeley National Laboratory"/>
            <person name="Steindorff A."/>
            <person name="Hensen N."/>
            <person name="Bonometti L."/>
            <person name="Westerberg I."/>
            <person name="Brannstrom I.O."/>
            <person name="Guillou S."/>
            <person name="Cros-Aarteil S."/>
            <person name="Calhoun S."/>
            <person name="Haridas S."/>
            <person name="Kuo A."/>
            <person name="Mondo S."/>
            <person name="Pangilinan J."/>
            <person name="Riley R."/>
            <person name="Labutti K."/>
            <person name="Andreopoulos B."/>
            <person name="Lipzen A."/>
            <person name="Chen C."/>
            <person name="Yanf M."/>
            <person name="Daum C."/>
            <person name="Ng V."/>
            <person name="Clum A."/>
            <person name="Ohm R."/>
            <person name="Martin F."/>
            <person name="Silar P."/>
            <person name="Natvig D."/>
            <person name="Lalanne C."/>
            <person name="Gautier V."/>
            <person name="Ament-Velasquez S.L."/>
            <person name="Kruys A."/>
            <person name="Hutchinson M.I."/>
            <person name="Powell A.J."/>
            <person name="Barry K."/>
            <person name="Miller A.N."/>
            <person name="Grigoriev I.V."/>
            <person name="Debuchy R."/>
            <person name="Gladieux P."/>
            <person name="Thoren M.H."/>
            <person name="Johannesson H."/>
        </authorList>
    </citation>
    <scope>NUCLEOTIDE SEQUENCE</scope>
    <source>
        <strain evidence="2">PSN243</strain>
    </source>
</reference>